<protein>
    <submittedName>
        <fullName evidence="2">Uncharacterized protein</fullName>
    </submittedName>
</protein>
<feature type="region of interest" description="Disordered" evidence="1">
    <location>
        <begin position="1"/>
        <end position="44"/>
    </location>
</feature>
<proteinExistence type="predicted"/>
<name>A0ABR3G4K1_9PEZI</name>
<sequence>MTSSGKDFAHGAPSDSQFPPDYPELPKLPSLSSQDDCLSSQGPTLAKPDLRNAVSVCYTNHALNQFLENLLKDGITNIVRIGSDSKSDTGVPLSLQTVARRIDRTRLKNEHIDTAEANRVEAERGVGDACEQLLHLQGSDVLRSFFDARDPQAFDELFAGEDKAGFRRVRSRRREAGRRPDRRGLG</sequence>
<gene>
    <name evidence="2" type="ORF">Q9L58_010296</name>
</gene>
<dbReference type="Proteomes" id="UP001447188">
    <property type="component" value="Unassembled WGS sequence"/>
</dbReference>
<feature type="compositionally biased region" description="Low complexity" evidence="1">
    <location>
        <begin position="30"/>
        <end position="41"/>
    </location>
</feature>
<evidence type="ECO:0000313" key="3">
    <source>
        <dbReference type="Proteomes" id="UP001447188"/>
    </source>
</evidence>
<dbReference type="InterPro" id="IPR027417">
    <property type="entry name" value="P-loop_NTPase"/>
</dbReference>
<keyword evidence="3" id="KW-1185">Reference proteome</keyword>
<reference evidence="2 3" key="1">
    <citation type="submission" date="2024-02" db="EMBL/GenBank/DDBJ databases">
        <title>Discinaceae phylogenomics.</title>
        <authorList>
            <person name="Dirks A.C."/>
            <person name="James T.Y."/>
        </authorList>
    </citation>
    <scope>NUCLEOTIDE SEQUENCE [LARGE SCALE GENOMIC DNA]</scope>
    <source>
        <strain evidence="2 3">ACD0624</strain>
    </source>
</reference>
<comment type="caution">
    <text evidence="2">The sequence shown here is derived from an EMBL/GenBank/DDBJ whole genome shotgun (WGS) entry which is preliminary data.</text>
</comment>
<evidence type="ECO:0000256" key="1">
    <source>
        <dbReference type="SAM" id="MobiDB-lite"/>
    </source>
</evidence>
<accession>A0ABR3G4K1</accession>
<dbReference type="EMBL" id="JBBBZM010000361">
    <property type="protein sequence ID" value="KAL0630854.1"/>
    <property type="molecule type" value="Genomic_DNA"/>
</dbReference>
<evidence type="ECO:0000313" key="2">
    <source>
        <dbReference type="EMBL" id="KAL0630854.1"/>
    </source>
</evidence>
<dbReference type="Gene3D" id="3.40.50.300">
    <property type="entry name" value="P-loop containing nucleotide triphosphate hydrolases"/>
    <property type="match status" value="1"/>
</dbReference>
<organism evidence="2 3">
    <name type="scientific">Discina gigas</name>
    <dbReference type="NCBI Taxonomy" id="1032678"/>
    <lineage>
        <taxon>Eukaryota</taxon>
        <taxon>Fungi</taxon>
        <taxon>Dikarya</taxon>
        <taxon>Ascomycota</taxon>
        <taxon>Pezizomycotina</taxon>
        <taxon>Pezizomycetes</taxon>
        <taxon>Pezizales</taxon>
        <taxon>Discinaceae</taxon>
        <taxon>Discina</taxon>
    </lineage>
</organism>